<evidence type="ECO:0000256" key="1">
    <source>
        <dbReference type="ARBA" id="ARBA00022690"/>
    </source>
</evidence>
<dbReference type="InterPro" id="IPR002223">
    <property type="entry name" value="Kunitz_BPTI"/>
</dbReference>
<evidence type="ECO:0000259" key="5">
    <source>
        <dbReference type="PROSITE" id="PS50279"/>
    </source>
</evidence>
<evidence type="ECO:0000256" key="4">
    <source>
        <dbReference type="SAM" id="SignalP"/>
    </source>
</evidence>
<dbReference type="FunFam" id="4.10.410.10:FF:000020">
    <property type="entry name" value="Collagen, type VI, alpha 3"/>
    <property type="match status" value="2"/>
</dbReference>
<sequence length="231" mass="25802">LALSFRSSSALGLIVAVNVCVLLAARCQLDADMGFPCTDYVQRWFFDRTIAACSPFWFGGCGGNANRFSTDDFCIHTVSNGASLHADACLLNQDPGSCQDYTVMWFFDNKQNECQRFWFGGCDGNANRFQTKGDCEKTTSLEDVPAGLSAVCCHGNGSFSPICYLIIWMHTPCWWTGVTDNKKNEIIWKRSTGFMSWCFKESITTRSLKRTGPQHHPSFSVLNSGFHVPFF</sequence>
<dbReference type="CDD" id="cd22631">
    <property type="entry name" value="Kunitz_collagen_alpha6_VI-like"/>
    <property type="match status" value="1"/>
</dbReference>
<dbReference type="CDD" id="cd22635">
    <property type="entry name" value="Kunitz_papilin"/>
    <property type="match status" value="1"/>
</dbReference>
<dbReference type="PANTHER" id="PTHR10083:SF328">
    <property type="entry name" value="TISSUE FACTOR PATHWAY INHIBITOR"/>
    <property type="match status" value="1"/>
</dbReference>
<evidence type="ECO:0000256" key="2">
    <source>
        <dbReference type="ARBA" id="ARBA00022900"/>
    </source>
</evidence>
<dbReference type="OMA" id="STICYRR"/>
<dbReference type="SUPFAM" id="SSF57362">
    <property type="entry name" value="BPTI-like"/>
    <property type="match status" value="2"/>
</dbReference>
<keyword evidence="3" id="KW-1015">Disulfide bond</keyword>
<protein>
    <recommendedName>
        <fullName evidence="5">BPTI/Kunitz inhibitor domain-containing protein</fullName>
    </recommendedName>
</protein>
<dbReference type="GO" id="GO:0004867">
    <property type="term" value="F:serine-type endopeptidase inhibitor activity"/>
    <property type="evidence" value="ECO:0007669"/>
    <property type="project" value="UniProtKB-KW"/>
</dbReference>
<dbReference type="Pfam" id="PF00014">
    <property type="entry name" value="Kunitz_BPTI"/>
    <property type="match status" value="2"/>
</dbReference>
<reference evidence="6" key="1">
    <citation type="submission" date="2025-08" db="UniProtKB">
        <authorList>
            <consortium name="Ensembl"/>
        </authorList>
    </citation>
    <scope>IDENTIFICATION</scope>
</reference>
<dbReference type="GO" id="GO:0005615">
    <property type="term" value="C:extracellular space"/>
    <property type="evidence" value="ECO:0007669"/>
    <property type="project" value="TreeGrafter"/>
</dbReference>
<organism evidence="6 7">
    <name type="scientific">Cyprinodon variegatus</name>
    <name type="common">Sheepshead minnow</name>
    <dbReference type="NCBI Taxonomy" id="28743"/>
    <lineage>
        <taxon>Eukaryota</taxon>
        <taxon>Metazoa</taxon>
        <taxon>Chordata</taxon>
        <taxon>Craniata</taxon>
        <taxon>Vertebrata</taxon>
        <taxon>Euteleostomi</taxon>
        <taxon>Actinopterygii</taxon>
        <taxon>Neopterygii</taxon>
        <taxon>Teleostei</taxon>
        <taxon>Neoteleostei</taxon>
        <taxon>Acanthomorphata</taxon>
        <taxon>Ovalentaria</taxon>
        <taxon>Atherinomorphae</taxon>
        <taxon>Cyprinodontiformes</taxon>
        <taxon>Cyprinodontidae</taxon>
        <taxon>Cyprinodon</taxon>
    </lineage>
</organism>
<keyword evidence="4" id="KW-0732">Signal</keyword>
<dbReference type="PRINTS" id="PR00759">
    <property type="entry name" value="BASICPTASE"/>
</dbReference>
<reference evidence="6" key="2">
    <citation type="submission" date="2025-09" db="UniProtKB">
        <authorList>
            <consortium name="Ensembl"/>
        </authorList>
    </citation>
    <scope>IDENTIFICATION</scope>
</reference>
<evidence type="ECO:0000256" key="3">
    <source>
        <dbReference type="ARBA" id="ARBA00023157"/>
    </source>
</evidence>
<accession>A0A3Q2E050</accession>
<dbReference type="PANTHER" id="PTHR10083">
    <property type="entry name" value="KUNITZ-TYPE PROTEASE INHIBITOR-RELATED"/>
    <property type="match status" value="1"/>
</dbReference>
<dbReference type="InterPro" id="IPR036880">
    <property type="entry name" value="Kunitz_BPTI_sf"/>
</dbReference>
<dbReference type="SMART" id="SM00131">
    <property type="entry name" value="KU"/>
    <property type="match status" value="2"/>
</dbReference>
<dbReference type="Proteomes" id="UP000265020">
    <property type="component" value="Unassembled WGS sequence"/>
</dbReference>
<evidence type="ECO:0000313" key="7">
    <source>
        <dbReference type="Proteomes" id="UP000265020"/>
    </source>
</evidence>
<dbReference type="Ensembl" id="ENSCVAT00000001362.1">
    <property type="protein sequence ID" value="ENSCVAP00000025543.1"/>
    <property type="gene ID" value="ENSCVAG00000010424.1"/>
</dbReference>
<keyword evidence="2" id="KW-0722">Serine protease inhibitor</keyword>
<dbReference type="InterPro" id="IPR050098">
    <property type="entry name" value="TFPI/VKTCI-like"/>
</dbReference>
<proteinExistence type="predicted"/>
<evidence type="ECO:0000313" key="6">
    <source>
        <dbReference type="Ensembl" id="ENSCVAP00000025543.1"/>
    </source>
</evidence>
<dbReference type="PROSITE" id="PS00280">
    <property type="entry name" value="BPTI_KUNITZ_1"/>
    <property type="match status" value="1"/>
</dbReference>
<dbReference type="Gene3D" id="4.10.410.10">
    <property type="entry name" value="Pancreatic trypsin inhibitor Kunitz domain"/>
    <property type="match status" value="2"/>
</dbReference>
<dbReference type="InterPro" id="IPR020901">
    <property type="entry name" value="Prtase_inh_Kunz-CS"/>
</dbReference>
<keyword evidence="1" id="KW-0646">Protease inhibitor</keyword>
<feature type="domain" description="BPTI/Kunitz inhibitor" evidence="5">
    <location>
        <begin position="89"/>
        <end position="139"/>
    </location>
</feature>
<name>A0A3Q2E050_CYPVA</name>
<feature type="signal peptide" evidence="4">
    <location>
        <begin position="1"/>
        <end position="24"/>
    </location>
</feature>
<dbReference type="PROSITE" id="PS50279">
    <property type="entry name" value="BPTI_KUNITZ_2"/>
    <property type="match status" value="2"/>
</dbReference>
<feature type="chain" id="PRO_5018666805" description="BPTI/Kunitz inhibitor domain-containing protein" evidence="4">
    <location>
        <begin position="25"/>
        <end position="231"/>
    </location>
</feature>
<feature type="domain" description="BPTI/Kunitz inhibitor" evidence="5">
    <location>
        <begin position="27"/>
        <end position="78"/>
    </location>
</feature>
<dbReference type="GeneTree" id="ENSGT00940000169773"/>
<dbReference type="AlphaFoldDB" id="A0A3Q2E050"/>
<keyword evidence="7" id="KW-1185">Reference proteome</keyword>